<feature type="region of interest" description="Disordered" evidence="9">
    <location>
        <begin position="213"/>
        <end position="314"/>
    </location>
</feature>
<evidence type="ECO:0000313" key="11">
    <source>
        <dbReference type="EMBL" id="KAJ1725857.1"/>
    </source>
</evidence>
<keyword evidence="4" id="KW-0926">Vacuole</keyword>
<dbReference type="OrthoDB" id="410267at2759"/>
<feature type="compositionally biased region" description="Low complexity" evidence="9">
    <location>
        <begin position="253"/>
        <end position="294"/>
    </location>
</feature>
<keyword evidence="5 10" id="KW-0812">Transmembrane</keyword>
<evidence type="ECO:0000256" key="6">
    <source>
        <dbReference type="ARBA" id="ARBA00022989"/>
    </source>
</evidence>
<feature type="compositionally biased region" description="Low complexity" evidence="9">
    <location>
        <begin position="304"/>
        <end position="314"/>
    </location>
</feature>
<organism evidence="11 12">
    <name type="scientific">Coemansia biformis</name>
    <dbReference type="NCBI Taxonomy" id="1286918"/>
    <lineage>
        <taxon>Eukaryota</taxon>
        <taxon>Fungi</taxon>
        <taxon>Fungi incertae sedis</taxon>
        <taxon>Zoopagomycota</taxon>
        <taxon>Kickxellomycotina</taxon>
        <taxon>Kickxellomycetes</taxon>
        <taxon>Kickxellales</taxon>
        <taxon>Kickxellaceae</taxon>
        <taxon>Coemansia</taxon>
    </lineage>
</organism>
<evidence type="ECO:0000256" key="8">
    <source>
        <dbReference type="ARBA" id="ARBA00039330"/>
    </source>
</evidence>
<gene>
    <name evidence="11" type="ORF">LPJ61_005611</name>
</gene>
<keyword evidence="3" id="KW-0813">Transport</keyword>
<feature type="transmembrane region" description="Helical" evidence="10">
    <location>
        <begin position="77"/>
        <end position="100"/>
    </location>
</feature>
<keyword evidence="12" id="KW-1185">Reference proteome</keyword>
<accession>A0A9W7Y7B6</accession>
<keyword evidence="6 10" id="KW-1133">Transmembrane helix</keyword>
<sequence length="567" mass="60231">MESQEQFTRTLSYIATCLSMLCGGTTSLFATYGSSFGEVLGFSQYDTNLVASLGDYAHYMSAPLFGYLSARTGPTRVIQAAGVLMLCGYMGLGLAFRYFGDLHGRANHYVAAMSVLFALVGVGSKAAYMSSMATTASNFKHSRHAGIALGIPLSLYGLSTFVFSSVKAHWFERDSTPARYLTTMAIVSGAVHLLASCFVKLEDSSQLASVARRRSSSVAKAAPDPTARQPIGRDALASSESIELAETRRRRMTVSAAAGGGSTTTTVAAPPASAAPASATGSPTQAAGAEWPAAVDDDDDDDSSSPGVSPLSPPLSAALAAATAATQLPPGEAPIFRRFRRDPMAWALLLGLICFSGPGLVFVNNCGTMVRAMSHGTTLSHEQIGQYKDKIVATQSFFSFTSRLLVGYLSDIWRTRLRLPRSGLLVVAALLMIHAQHTAAHVGRLEDLYGLAMMIGAAMGAAFTLAPTITSETWGADNFGICWGIITLGPAVGGHVCNLIFGSNWDEGHIRIAARLGPETPQDRVHCDRECFIPAFLTTAKIAYLGLFFFLAVLCMPRATAMWKHKQ</sequence>
<dbReference type="PANTHER" id="PTHR21576:SF45">
    <property type="entry name" value="TRANSPORTER MCH1-RELATED"/>
    <property type="match status" value="1"/>
</dbReference>
<dbReference type="InterPro" id="IPR011701">
    <property type="entry name" value="MFS"/>
</dbReference>
<dbReference type="Gene3D" id="1.20.1250.20">
    <property type="entry name" value="MFS general substrate transporter like domains"/>
    <property type="match status" value="2"/>
</dbReference>
<feature type="transmembrane region" description="Helical" evidence="10">
    <location>
        <begin position="542"/>
        <end position="561"/>
    </location>
</feature>
<evidence type="ECO:0000256" key="7">
    <source>
        <dbReference type="ARBA" id="ARBA00023136"/>
    </source>
</evidence>
<comment type="subcellular location">
    <subcellularLocation>
        <location evidence="1">Vacuole membrane</location>
        <topology evidence="1">Multi-pass membrane protein</topology>
    </subcellularLocation>
</comment>
<feature type="transmembrane region" description="Helical" evidence="10">
    <location>
        <begin position="12"/>
        <end position="33"/>
    </location>
</feature>
<evidence type="ECO:0000256" key="3">
    <source>
        <dbReference type="ARBA" id="ARBA00022448"/>
    </source>
</evidence>
<dbReference type="EMBL" id="JANBOI010001972">
    <property type="protein sequence ID" value="KAJ1725857.1"/>
    <property type="molecule type" value="Genomic_DNA"/>
</dbReference>
<dbReference type="SUPFAM" id="SSF103473">
    <property type="entry name" value="MFS general substrate transporter"/>
    <property type="match status" value="1"/>
</dbReference>
<dbReference type="GO" id="GO:0000329">
    <property type="term" value="C:fungal-type vacuole membrane"/>
    <property type="evidence" value="ECO:0007669"/>
    <property type="project" value="TreeGrafter"/>
</dbReference>
<comment type="similarity">
    <text evidence="2">Belongs to the major facilitator superfamily.</text>
</comment>
<dbReference type="InterPro" id="IPR036259">
    <property type="entry name" value="MFS_trans_sf"/>
</dbReference>
<reference evidence="11" key="1">
    <citation type="submission" date="2022-07" db="EMBL/GenBank/DDBJ databases">
        <title>Phylogenomic reconstructions and comparative analyses of Kickxellomycotina fungi.</title>
        <authorList>
            <person name="Reynolds N.K."/>
            <person name="Stajich J.E."/>
            <person name="Barry K."/>
            <person name="Grigoriev I.V."/>
            <person name="Crous P."/>
            <person name="Smith M.E."/>
        </authorList>
    </citation>
    <scope>NUCLEOTIDE SEQUENCE</scope>
    <source>
        <strain evidence="11">BCRC 34381</strain>
    </source>
</reference>
<evidence type="ECO:0000256" key="2">
    <source>
        <dbReference type="ARBA" id="ARBA00008335"/>
    </source>
</evidence>
<evidence type="ECO:0000313" key="12">
    <source>
        <dbReference type="Proteomes" id="UP001143981"/>
    </source>
</evidence>
<evidence type="ECO:0000256" key="10">
    <source>
        <dbReference type="SAM" id="Phobius"/>
    </source>
</evidence>
<evidence type="ECO:0000256" key="1">
    <source>
        <dbReference type="ARBA" id="ARBA00004128"/>
    </source>
</evidence>
<evidence type="ECO:0000256" key="5">
    <source>
        <dbReference type="ARBA" id="ARBA00022692"/>
    </source>
</evidence>
<feature type="transmembrane region" description="Helical" evidence="10">
    <location>
        <begin position="106"/>
        <end position="124"/>
    </location>
</feature>
<dbReference type="PANTHER" id="PTHR21576">
    <property type="entry name" value="UNCHARACTERIZED NODULIN-LIKE PROTEIN"/>
    <property type="match status" value="1"/>
</dbReference>
<evidence type="ECO:0000256" key="9">
    <source>
        <dbReference type="SAM" id="MobiDB-lite"/>
    </source>
</evidence>
<feature type="transmembrane region" description="Helical" evidence="10">
    <location>
        <begin position="448"/>
        <end position="469"/>
    </location>
</feature>
<dbReference type="GO" id="GO:0022857">
    <property type="term" value="F:transmembrane transporter activity"/>
    <property type="evidence" value="ECO:0007669"/>
    <property type="project" value="InterPro"/>
</dbReference>
<feature type="transmembrane region" description="Helical" evidence="10">
    <location>
        <begin position="53"/>
        <end position="70"/>
    </location>
</feature>
<feature type="transmembrane region" description="Helical" evidence="10">
    <location>
        <begin position="481"/>
        <end position="501"/>
    </location>
</feature>
<feature type="transmembrane region" description="Helical" evidence="10">
    <location>
        <begin position="344"/>
        <end position="363"/>
    </location>
</feature>
<dbReference type="Pfam" id="PF07690">
    <property type="entry name" value="MFS_1"/>
    <property type="match status" value="1"/>
</dbReference>
<comment type="caution">
    <text evidence="11">The sequence shown here is derived from an EMBL/GenBank/DDBJ whole genome shotgun (WGS) entry which is preliminary data.</text>
</comment>
<feature type="transmembrane region" description="Helical" evidence="10">
    <location>
        <begin position="145"/>
        <end position="166"/>
    </location>
</feature>
<feature type="compositionally biased region" description="Low complexity" evidence="9">
    <location>
        <begin position="213"/>
        <end position="222"/>
    </location>
</feature>
<dbReference type="Proteomes" id="UP001143981">
    <property type="component" value="Unassembled WGS sequence"/>
</dbReference>
<name>A0A9W7Y7B6_9FUNG</name>
<proteinExistence type="inferred from homology"/>
<keyword evidence="7 10" id="KW-0472">Membrane</keyword>
<dbReference type="AlphaFoldDB" id="A0A9W7Y7B6"/>
<protein>
    <recommendedName>
        <fullName evidence="8">Probable transporter MCH1</fullName>
    </recommendedName>
</protein>
<evidence type="ECO:0000256" key="4">
    <source>
        <dbReference type="ARBA" id="ARBA00022554"/>
    </source>
</evidence>